<gene>
    <name evidence="3" type="primary">Dper\GL27084</name>
    <name evidence="3" type="ORF">Dper_GL27084</name>
</gene>
<protein>
    <submittedName>
        <fullName evidence="3">GL27084</fullName>
    </submittedName>
</protein>
<feature type="coiled-coil region" evidence="1">
    <location>
        <begin position="94"/>
        <end position="121"/>
    </location>
</feature>
<reference evidence="3 4" key="1">
    <citation type="journal article" date="2007" name="Nature">
        <title>Evolution of genes and genomes on the Drosophila phylogeny.</title>
        <authorList>
            <consortium name="Drosophila 12 Genomes Consortium"/>
            <person name="Clark A.G."/>
            <person name="Eisen M.B."/>
            <person name="Smith D.R."/>
            <person name="Bergman C.M."/>
            <person name="Oliver B."/>
            <person name="Markow T.A."/>
            <person name="Kaufman T.C."/>
            <person name="Kellis M."/>
            <person name="Gelbart W."/>
            <person name="Iyer V.N."/>
            <person name="Pollard D.A."/>
            <person name="Sackton T.B."/>
            <person name="Larracuente A.M."/>
            <person name="Singh N.D."/>
            <person name="Abad J.P."/>
            <person name="Abt D.N."/>
            <person name="Adryan B."/>
            <person name="Aguade M."/>
            <person name="Akashi H."/>
            <person name="Anderson W.W."/>
            <person name="Aquadro C.F."/>
            <person name="Ardell D.H."/>
            <person name="Arguello R."/>
            <person name="Artieri C.G."/>
            <person name="Barbash D.A."/>
            <person name="Barker D."/>
            <person name="Barsanti P."/>
            <person name="Batterham P."/>
            <person name="Batzoglou S."/>
            <person name="Begun D."/>
            <person name="Bhutkar A."/>
            <person name="Blanco E."/>
            <person name="Bosak S.A."/>
            <person name="Bradley R.K."/>
            <person name="Brand A.D."/>
            <person name="Brent M.R."/>
            <person name="Brooks A.N."/>
            <person name="Brown R.H."/>
            <person name="Butlin R.K."/>
            <person name="Caggese C."/>
            <person name="Calvi B.R."/>
            <person name="Bernardo de Carvalho A."/>
            <person name="Caspi A."/>
            <person name="Castrezana S."/>
            <person name="Celniker S.E."/>
            <person name="Chang J.L."/>
            <person name="Chapple C."/>
            <person name="Chatterji S."/>
            <person name="Chinwalla A."/>
            <person name="Civetta A."/>
            <person name="Clifton S.W."/>
            <person name="Comeron J.M."/>
            <person name="Costello J.C."/>
            <person name="Coyne J.A."/>
            <person name="Daub J."/>
            <person name="David R.G."/>
            <person name="Delcher A.L."/>
            <person name="Delehaunty K."/>
            <person name="Do C.B."/>
            <person name="Ebling H."/>
            <person name="Edwards K."/>
            <person name="Eickbush T."/>
            <person name="Evans J.D."/>
            <person name="Filipski A."/>
            <person name="Findeiss S."/>
            <person name="Freyhult E."/>
            <person name="Fulton L."/>
            <person name="Fulton R."/>
            <person name="Garcia A.C."/>
            <person name="Gardiner A."/>
            <person name="Garfield D.A."/>
            <person name="Garvin B.E."/>
            <person name="Gibson G."/>
            <person name="Gilbert D."/>
            <person name="Gnerre S."/>
            <person name="Godfrey J."/>
            <person name="Good R."/>
            <person name="Gotea V."/>
            <person name="Gravely B."/>
            <person name="Greenberg A.J."/>
            <person name="Griffiths-Jones S."/>
            <person name="Gross S."/>
            <person name="Guigo R."/>
            <person name="Gustafson E.A."/>
            <person name="Haerty W."/>
            <person name="Hahn M.W."/>
            <person name="Halligan D.L."/>
            <person name="Halpern A.L."/>
            <person name="Halter G.M."/>
            <person name="Han M.V."/>
            <person name="Heger A."/>
            <person name="Hillier L."/>
            <person name="Hinrichs A.S."/>
            <person name="Holmes I."/>
            <person name="Hoskins R.A."/>
            <person name="Hubisz M.J."/>
            <person name="Hultmark D."/>
            <person name="Huntley M.A."/>
            <person name="Jaffe D.B."/>
            <person name="Jagadeeshan S."/>
            <person name="Jeck W.R."/>
            <person name="Johnson J."/>
            <person name="Jones C.D."/>
            <person name="Jordan W.C."/>
            <person name="Karpen G.H."/>
            <person name="Kataoka E."/>
            <person name="Keightley P.D."/>
            <person name="Kheradpour P."/>
            <person name="Kirkness E.F."/>
            <person name="Koerich L.B."/>
            <person name="Kristiansen K."/>
            <person name="Kudrna D."/>
            <person name="Kulathinal R.J."/>
            <person name="Kumar S."/>
            <person name="Kwok R."/>
            <person name="Lander E."/>
            <person name="Langley C.H."/>
            <person name="Lapoint R."/>
            <person name="Lazzaro B.P."/>
            <person name="Lee S.J."/>
            <person name="Levesque L."/>
            <person name="Li R."/>
            <person name="Lin C.F."/>
            <person name="Lin M.F."/>
            <person name="Lindblad-Toh K."/>
            <person name="Llopart A."/>
            <person name="Long M."/>
            <person name="Low L."/>
            <person name="Lozovsky E."/>
            <person name="Lu J."/>
            <person name="Luo M."/>
            <person name="Machado C.A."/>
            <person name="Makalowski W."/>
            <person name="Marzo M."/>
            <person name="Matsuda M."/>
            <person name="Matzkin L."/>
            <person name="McAllister B."/>
            <person name="McBride C.S."/>
            <person name="McKernan B."/>
            <person name="McKernan K."/>
            <person name="Mendez-Lago M."/>
            <person name="Minx P."/>
            <person name="Mollenhauer M.U."/>
            <person name="Montooth K."/>
            <person name="Mount S.M."/>
            <person name="Mu X."/>
            <person name="Myers E."/>
            <person name="Negre B."/>
            <person name="Newfeld S."/>
            <person name="Nielsen R."/>
            <person name="Noor M.A."/>
            <person name="O'Grady P."/>
            <person name="Pachter L."/>
            <person name="Papaceit M."/>
            <person name="Parisi M.J."/>
            <person name="Parisi M."/>
            <person name="Parts L."/>
            <person name="Pedersen J.S."/>
            <person name="Pesole G."/>
            <person name="Phillippy A.M."/>
            <person name="Ponting C.P."/>
            <person name="Pop M."/>
            <person name="Porcelli D."/>
            <person name="Powell J.R."/>
            <person name="Prohaska S."/>
            <person name="Pruitt K."/>
            <person name="Puig M."/>
            <person name="Quesneville H."/>
            <person name="Ram K.R."/>
            <person name="Rand D."/>
            <person name="Rasmussen M.D."/>
            <person name="Reed L.K."/>
            <person name="Reenan R."/>
            <person name="Reily A."/>
            <person name="Remington K.A."/>
            <person name="Rieger T.T."/>
            <person name="Ritchie M.G."/>
            <person name="Robin C."/>
            <person name="Rogers Y.H."/>
            <person name="Rohde C."/>
            <person name="Rozas J."/>
            <person name="Rubenfield M.J."/>
            <person name="Ruiz A."/>
            <person name="Russo S."/>
            <person name="Salzberg S.L."/>
            <person name="Sanchez-Gracia A."/>
            <person name="Saranga D.J."/>
            <person name="Sato H."/>
            <person name="Schaeffer S.W."/>
            <person name="Schatz M.C."/>
            <person name="Schlenke T."/>
            <person name="Schwartz R."/>
            <person name="Segarra C."/>
            <person name="Singh R.S."/>
            <person name="Sirot L."/>
            <person name="Sirota M."/>
            <person name="Sisneros N.B."/>
            <person name="Smith C.D."/>
            <person name="Smith T.F."/>
            <person name="Spieth J."/>
            <person name="Stage D.E."/>
            <person name="Stark A."/>
            <person name="Stephan W."/>
            <person name="Strausberg R.L."/>
            <person name="Strempel S."/>
            <person name="Sturgill D."/>
            <person name="Sutton G."/>
            <person name="Sutton G.G."/>
            <person name="Tao W."/>
            <person name="Teichmann S."/>
            <person name="Tobari Y.N."/>
            <person name="Tomimura Y."/>
            <person name="Tsolas J.M."/>
            <person name="Valente V.L."/>
            <person name="Venter E."/>
            <person name="Venter J.C."/>
            <person name="Vicario S."/>
            <person name="Vieira F.G."/>
            <person name="Vilella A.J."/>
            <person name="Villasante A."/>
            <person name="Walenz B."/>
            <person name="Wang J."/>
            <person name="Wasserman M."/>
            <person name="Watts T."/>
            <person name="Wilson D."/>
            <person name="Wilson R.K."/>
            <person name="Wing R.A."/>
            <person name="Wolfner M.F."/>
            <person name="Wong A."/>
            <person name="Wong G.K."/>
            <person name="Wu C.I."/>
            <person name="Wu G."/>
            <person name="Yamamoto D."/>
            <person name="Yang H.P."/>
            <person name="Yang S.P."/>
            <person name="Yorke J.A."/>
            <person name="Yoshida K."/>
            <person name="Zdobnov E."/>
            <person name="Zhang P."/>
            <person name="Zhang Y."/>
            <person name="Zimin A.V."/>
            <person name="Baldwin J."/>
            <person name="Abdouelleil A."/>
            <person name="Abdulkadir J."/>
            <person name="Abebe A."/>
            <person name="Abera B."/>
            <person name="Abreu J."/>
            <person name="Acer S.C."/>
            <person name="Aftuck L."/>
            <person name="Alexander A."/>
            <person name="An P."/>
            <person name="Anderson E."/>
            <person name="Anderson S."/>
            <person name="Arachi H."/>
            <person name="Azer M."/>
            <person name="Bachantsang P."/>
            <person name="Barry A."/>
            <person name="Bayul T."/>
            <person name="Berlin A."/>
            <person name="Bessette D."/>
            <person name="Bloom T."/>
            <person name="Blye J."/>
            <person name="Boguslavskiy L."/>
            <person name="Bonnet C."/>
            <person name="Boukhgalter B."/>
            <person name="Bourzgui I."/>
            <person name="Brown A."/>
            <person name="Cahill P."/>
            <person name="Channer S."/>
            <person name="Cheshatsang Y."/>
            <person name="Chuda L."/>
            <person name="Citroen M."/>
            <person name="Collymore A."/>
            <person name="Cooke P."/>
            <person name="Costello M."/>
            <person name="D'Aco K."/>
            <person name="Daza R."/>
            <person name="De Haan G."/>
            <person name="DeGray S."/>
            <person name="DeMaso C."/>
            <person name="Dhargay N."/>
            <person name="Dooley K."/>
            <person name="Dooley E."/>
            <person name="Doricent M."/>
            <person name="Dorje P."/>
            <person name="Dorjee K."/>
            <person name="Dupes A."/>
            <person name="Elong R."/>
            <person name="Falk J."/>
            <person name="Farina A."/>
            <person name="Faro S."/>
            <person name="Ferguson D."/>
            <person name="Fisher S."/>
            <person name="Foley C.D."/>
            <person name="Franke A."/>
            <person name="Friedrich D."/>
            <person name="Gadbois L."/>
            <person name="Gearin G."/>
            <person name="Gearin C.R."/>
            <person name="Giannoukos G."/>
            <person name="Goode T."/>
            <person name="Graham J."/>
            <person name="Grandbois E."/>
            <person name="Grewal S."/>
            <person name="Gyaltsen K."/>
            <person name="Hafez N."/>
            <person name="Hagos B."/>
            <person name="Hall J."/>
            <person name="Henson C."/>
            <person name="Hollinger A."/>
            <person name="Honan T."/>
            <person name="Huard M.D."/>
            <person name="Hughes L."/>
            <person name="Hurhula B."/>
            <person name="Husby M.E."/>
            <person name="Kamat A."/>
            <person name="Kanga B."/>
            <person name="Kashin S."/>
            <person name="Khazanovich D."/>
            <person name="Kisner P."/>
            <person name="Lance K."/>
            <person name="Lara M."/>
            <person name="Lee W."/>
            <person name="Lennon N."/>
            <person name="Letendre F."/>
            <person name="LeVine R."/>
            <person name="Lipovsky A."/>
            <person name="Liu X."/>
            <person name="Liu J."/>
            <person name="Liu S."/>
            <person name="Lokyitsang T."/>
            <person name="Lokyitsang Y."/>
            <person name="Lubonja R."/>
            <person name="Lui A."/>
            <person name="MacDonald P."/>
            <person name="Magnisalis V."/>
            <person name="Maru K."/>
            <person name="Matthews C."/>
            <person name="McCusker W."/>
            <person name="McDonough S."/>
            <person name="Mehta T."/>
            <person name="Meldrim J."/>
            <person name="Meneus L."/>
            <person name="Mihai O."/>
            <person name="Mihalev A."/>
            <person name="Mihova T."/>
            <person name="Mittelman R."/>
            <person name="Mlenga V."/>
            <person name="Montmayeur A."/>
            <person name="Mulrain L."/>
            <person name="Navidi A."/>
            <person name="Naylor J."/>
            <person name="Negash T."/>
            <person name="Nguyen T."/>
            <person name="Nguyen N."/>
            <person name="Nicol R."/>
            <person name="Norbu C."/>
            <person name="Norbu N."/>
            <person name="Novod N."/>
            <person name="O'Neill B."/>
            <person name="Osman S."/>
            <person name="Markiewicz E."/>
            <person name="Oyono O.L."/>
            <person name="Patti C."/>
            <person name="Phunkhang P."/>
            <person name="Pierre F."/>
            <person name="Priest M."/>
            <person name="Raghuraman S."/>
            <person name="Rege F."/>
            <person name="Reyes R."/>
            <person name="Rise C."/>
            <person name="Rogov P."/>
            <person name="Ross K."/>
            <person name="Ryan E."/>
            <person name="Settipalli S."/>
            <person name="Shea T."/>
            <person name="Sherpa N."/>
            <person name="Shi L."/>
            <person name="Shih D."/>
            <person name="Sparrow T."/>
            <person name="Spaulding J."/>
            <person name="Stalker J."/>
            <person name="Stange-Thomann N."/>
            <person name="Stavropoulos S."/>
            <person name="Stone C."/>
            <person name="Strader C."/>
            <person name="Tesfaye S."/>
            <person name="Thomson T."/>
            <person name="Thoulutsang Y."/>
            <person name="Thoulutsang D."/>
            <person name="Topham K."/>
            <person name="Topping I."/>
            <person name="Tsamla T."/>
            <person name="Vassiliev H."/>
            <person name="Vo A."/>
            <person name="Wangchuk T."/>
            <person name="Wangdi T."/>
            <person name="Weiand M."/>
            <person name="Wilkinson J."/>
            <person name="Wilson A."/>
            <person name="Yadav S."/>
            <person name="Young G."/>
            <person name="Yu Q."/>
            <person name="Zembek L."/>
            <person name="Zhong D."/>
            <person name="Zimmer A."/>
            <person name="Zwirko Z."/>
            <person name="Jaffe D.B."/>
            <person name="Alvarez P."/>
            <person name="Brockman W."/>
            <person name="Butler J."/>
            <person name="Chin C."/>
            <person name="Gnerre S."/>
            <person name="Grabherr M."/>
            <person name="Kleber M."/>
            <person name="Mauceli E."/>
            <person name="MacCallum I."/>
        </authorList>
    </citation>
    <scope>NUCLEOTIDE SEQUENCE [LARGE SCALE GENOMIC DNA]</scope>
    <source>
        <strain evidence="4">MSH-3 / Tucson 14011-0111.49</strain>
    </source>
</reference>
<evidence type="ECO:0000313" key="4">
    <source>
        <dbReference type="Proteomes" id="UP000008744"/>
    </source>
</evidence>
<sequence length="155" mass="18462">MSGTQGGCAPEAQTQTQTQTRTQTRTQAPVREHMFKRPPPYPQPQQPQIPEHLEYQYTLRETPKEEELSADLSRQEARRLQRGQLQQKIKIKQIRMLQRRIQKNTMEIESLQNQMKSLELLMARPPQMQPQLQPRPRPHPQLRKQQAFDLYRPYI</sequence>
<name>B4HAL2_DROPE</name>
<dbReference type="OMA" id="CAPEAQT"/>
<keyword evidence="4" id="KW-1185">Reference proteome</keyword>
<organism evidence="4">
    <name type="scientific">Drosophila persimilis</name>
    <name type="common">Fruit fly</name>
    <dbReference type="NCBI Taxonomy" id="7234"/>
    <lineage>
        <taxon>Eukaryota</taxon>
        <taxon>Metazoa</taxon>
        <taxon>Ecdysozoa</taxon>
        <taxon>Arthropoda</taxon>
        <taxon>Hexapoda</taxon>
        <taxon>Insecta</taxon>
        <taxon>Pterygota</taxon>
        <taxon>Neoptera</taxon>
        <taxon>Endopterygota</taxon>
        <taxon>Diptera</taxon>
        <taxon>Brachycera</taxon>
        <taxon>Muscomorpha</taxon>
        <taxon>Ephydroidea</taxon>
        <taxon>Drosophilidae</taxon>
        <taxon>Drosophila</taxon>
        <taxon>Sophophora</taxon>
    </lineage>
</organism>
<proteinExistence type="predicted"/>
<evidence type="ECO:0000313" key="3">
    <source>
        <dbReference type="EMBL" id="EDW37623.1"/>
    </source>
</evidence>
<evidence type="ECO:0000256" key="1">
    <source>
        <dbReference type="SAM" id="Coils"/>
    </source>
</evidence>
<feature type="region of interest" description="Disordered" evidence="2">
    <location>
        <begin position="125"/>
        <end position="155"/>
    </location>
</feature>
<dbReference type="EMBL" id="CH479242">
    <property type="protein sequence ID" value="EDW37623.1"/>
    <property type="molecule type" value="Genomic_DNA"/>
</dbReference>
<keyword evidence="1" id="KW-0175">Coiled coil</keyword>
<dbReference type="Proteomes" id="UP000008744">
    <property type="component" value="Unassembled WGS sequence"/>
</dbReference>
<dbReference type="HOGENOM" id="CLU_1697371_0_0_1"/>
<feature type="region of interest" description="Disordered" evidence="2">
    <location>
        <begin position="1"/>
        <end position="50"/>
    </location>
</feature>
<feature type="compositionally biased region" description="Low complexity" evidence="2">
    <location>
        <begin position="13"/>
        <end position="27"/>
    </location>
</feature>
<accession>B4HAL2</accession>
<dbReference type="AlphaFoldDB" id="B4HAL2"/>
<feature type="compositionally biased region" description="Low complexity" evidence="2">
    <location>
        <begin position="125"/>
        <end position="134"/>
    </location>
</feature>
<evidence type="ECO:0000256" key="2">
    <source>
        <dbReference type="SAM" id="MobiDB-lite"/>
    </source>
</evidence>
<feature type="compositionally biased region" description="Pro residues" evidence="2">
    <location>
        <begin position="37"/>
        <end position="47"/>
    </location>
</feature>